<reference evidence="2 3" key="2">
    <citation type="submission" date="2024-08" db="EMBL/GenBank/DDBJ databases">
        <title>Phylogenomic analyses of a clade within the roseobacter group suggest taxonomic reassignments of species of the genera Aestuariivita, Citreicella, Loktanella, Nautella, Pelagibaca, Ruegeria, Thalassobius, Thiobacimonas and Tropicibacter, and the proposal o.</title>
        <authorList>
            <person name="Jeon C.O."/>
        </authorList>
    </citation>
    <scope>NUCLEOTIDE SEQUENCE [LARGE SCALE GENOMIC DNA]</scope>
    <source>
        <strain evidence="2 3">SS1-5</strain>
    </source>
</reference>
<proteinExistence type="predicted"/>
<organism evidence="2 3">
    <name type="scientific">Yoonia rhodophyticola</name>
    <dbReference type="NCBI Taxonomy" id="3137370"/>
    <lineage>
        <taxon>Bacteria</taxon>
        <taxon>Pseudomonadati</taxon>
        <taxon>Pseudomonadota</taxon>
        <taxon>Alphaproteobacteria</taxon>
        <taxon>Rhodobacterales</taxon>
        <taxon>Paracoccaceae</taxon>
        <taxon>Yoonia</taxon>
    </lineage>
</organism>
<feature type="signal peptide" evidence="1">
    <location>
        <begin position="1"/>
        <end position="18"/>
    </location>
</feature>
<dbReference type="AlphaFoldDB" id="A0AAN0NJM9"/>
<dbReference type="RefSeq" id="WP_342077932.1">
    <property type="nucleotide sequence ID" value="NZ_CP151767.2"/>
</dbReference>
<dbReference type="KEGG" id="yrh:AABB31_07115"/>
<evidence type="ECO:0000256" key="1">
    <source>
        <dbReference type="SAM" id="SignalP"/>
    </source>
</evidence>
<gene>
    <name evidence="2" type="ORF">AABB31_07115</name>
</gene>
<dbReference type="Proteomes" id="UP001470809">
    <property type="component" value="Chromosome"/>
</dbReference>
<dbReference type="EMBL" id="CP151767">
    <property type="protein sequence ID" value="WZU68642.1"/>
    <property type="molecule type" value="Genomic_DNA"/>
</dbReference>
<keyword evidence="1" id="KW-0732">Signal</keyword>
<feature type="chain" id="PRO_5042818842" description="DUF1036 domain-containing protein" evidence="1">
    <location>
        <begin position="19"/>
        <end position="168"/>
    </location>
</feature>
<sequence>MIRPLSIALGLCAGPTQAANFYFCWLGDNGYSMTGEMTVNETALNKPIVTARDVTQFAIAGFRDGQQIGNWDLATKQAGDTWVLHFDPATNSFLTGDALPSGFSQGWNADGTAEDCGAGRFGFNSGNQAQDFCLDGVWIEESGVDPQTTFLVSPVPVDPQCRVYVPTS</sequence>
<protein>
    <recommendedName>
        <fullName evidence="4">DUF1036 domain-containing protein</fullName>
    </recommendedName>
</protein>
<evidence type="ECO:0008006" key="4">
    <source>
        <dbReference type="Google" id="ProtNLM"/>
    </source>
</evidence>
<reference evidence="3" key="1">
    <citation type="submission" date="2024-04" db="EMBL/GenBank/DDBJ databases">
        <title>Phylogenomic analyses of a clade within the roseobacter group suggest taxonomic reassignments of species of the genera Aestuariivita, Citreicella, Loktanella, Nautella, Pelagibaca, Ruegeria, Thalassobius, Thiobacimonas and Tropicibacter, and the proposal o.</title>
        <authorList>
            <person name="Jeon C.O."/>
        </authorList>
    </citation>
    <scope>NUCLEOTIDE SEQUENCE [LARGE SCALE GENOMIC DNA]</scope>
    <source>
        <strain evidence="3">SS1-5</strain>
    </source>
</reference>
<evidence type="ECO:0000313" key="3">
    <source>
        <dbReference type="Proteomes" id="UP001470809"/>
    </source>
</evidence>
<accession>A0AAN0NJM9</accession>
<keyword evidence="3" id="KW-1185">Reference proteome</keyword>
<name>A0AAN0NJM9_9RHOB</name>
<evidence type="ECO:0000313" key="2">
    <source>
        <dbReference type="EMBL" id="WZU68642.1"/>
    </source>
</evidence>